<name>A0A1I4DF71_9RHOB</name>
<evidence type="ECO:0000313" key="2">
    <source>
        <dbReference type="EMBL" id="SFK92394.1"/>
    </source>
</evidence>
<dbReference type="Pfam" id="PF01047">
    <property type="entry name" value="MarR"/>
    <property type="match status" value="1"/>
</dbReference>
<dbReference type="InterPro" id="IPR036388">
    <property type="entry name" value="WH-like_DNA-bd_sf"/>
</dbReference>
<dbReference type="AlphaFoldDB" id="A0A1I4DF71"/>
<gene>
    <name evidence="2" type="ORF">SAMN04488036_103149</name>
</gene>
<dbReference type="SMART" id="SM00347">
    <property type="entry name" value="HTH_MARR"/>
    <property type="match status" value="1"/>
</dbReference>
<evidence type="ECO:0000259" key="1">
    <source>
        <dbReference type="PROSITE" id="PS50995"/>
    </source>
</evidence>
<evidence type="ECO:0000313" key="3">
    <source>
        <dbReference type="Proteomes" id="UP000198851"/>
    </source>
</evidence>
<protein>
    <submittedName>
        <fullName evidence="2">DNA-binding transcriptional regulator, MarR family</fullName>
    </submittedName>
</protein>
<dbReference type="GO" id="GO:0003700">
    <property type="term" value="F:DNA-binding transcription factor activity"/>
    <property type="evidence" value="ECO:0007669"/>
    <property type="project" value="InterPro"/>
</dbReference>
<dbReference type="GO" id="GO:0003677">
    <property type="term" value="F:DNA binding"/>
    <property type="evidence" value="ECO:0007669"/>
    <property type="project" value="UniProtKB-KW"/>
</dbReference>
<dbReference type="PANTHER" id="PTHR33164:SF43">
    <property type="entry name" value="HTH-TYPE TRANSCRIPTIONAL REPRESSOR YETL"/>
    <property type="match status" value="1"/>
</dbReference>
<dbReference type="PRINTS" id="PR00598">
    <property type="entry name" value="HTHMARR"/>
</dbReference>
<dbReference type="Gene3D" id="1.10.10.10">
    <property type="entry name" value="Winged helix-like DNA-binding domain superfamily/Winged helix DNA-binding domain"/>
    <property type="match status" value="1"/>
</dbReference>
<accession>A0A1I4DF71</accession>
<dbReference type="InterPro" id="IPR000835">
    <property type="entry name" value="HTH_MarR-typ"/>
</dbReference>
<dbReference type="EMBL" id="FOSZ01000003">
    <property type="protein sequence ID" value="SFK92394.1"/>
    <property type="molecule type" value="Genomic_DNA"/>
</dbReference>
<dbReference type="GO" id="GO:0006950">
    <property type="term" value="P:response to stress"/>
    <property type="evidence" value="ECO:0007669"/>
    <property type="project" value="TreeGrafter"/>
</dbReference>
<dbReference type="PROSITE" id="PS50995">
    <property type="entry name" value="HTH_MARR_2"/>
    <property type="match status" value="1"/>
</dbReference>
<organism evidence="2 3">
    <name type="scientific">Shimia haliotis</name>
    <dbReference type="NCBI Taxonomy" id="1280847"/>
    <lineage>
        <taxon>Bacteria</taxon>
        <taxon>Pseudomonadati</taxon>
        <taxon>Pseudomonadota</taxon>
        <taxon>Alphaproteobacteria</taxon>
        <taxon>Rhodobacterales</taxon>
        <taxon>Roseobacteraceae</taxon>
    </lineage>
</organism>
<dbReference type="STRING" id="1280847.SAMN04488036_103149"/>
<feature type="domain" description="HTH marR-type" evidence="1">
    <location>
        <begin position="13"/>
        <end position="148"/>
    </location>
</feature>
<keyword evidence="3" id="KW-1185">Reference proteome</keyword>
<sequence length="161" mass="18193">MIQHIKDDEPFFPTDLPPEMMAVVGAFALVRQMESHLDDGVFEIQLSKQERRMVMFLNPPRRMGAMADVMGALPSSVTAMADALQDRGLLRRERDPDDGRVWRLALTETGEAAREETIRRVSKKFREISALTPEEIDTFWKLATKALPIPVLAKLASEGKE</sequence>
<dbReference type="InterPro" id="IPR039422">
    <property type="entry name" value="MarR/SlyA-like"/>
</dbReference>
<dbReference type="SUPFAM" id="SSF46785">
    <property type="entry name" value="Winged helix' DNA-binding domain"/>
    <property type="match status" value="1"/>
</dbReference>
<proteinExistence type="predicted"/>
<dbReference type="PANTHER" id="PTHR33164">
    <property type="entry name" value="TRANSCRIPTIONAL REGULATOR, MARR FAMILY"/>
    <property type="match status" value="1"/>
</dbReference>
<reference evidence="3" key="1">
    <citation type="submission" date="2016-10" db="EMBL/GenBank/DDBJ databases">
        <authorList>
            <person name="Varghese N."/>
            <person name="Submissions S."/>
        </authorList>
    </citation>
    <scope>NUCLEOTIDE SEQUENCE [LARGE SCALE GENOMIC DNA]</scope>
    <source>
        <strain evidence="3">DSM 28453</strain>
    </source>
</reference>
<dbReference type="InterPro" id="IPR036390">
    <property type="entry name" value="WH_DNA-bd_sf"/>
</dbReference>
<dbReference type="RefSeq" id="WP_093323083.1">
    <property type="nucleotide sequence ID" value="NZ_FOSZ01000003.1"/>
</dbReference>
<keyword evidence="2" id="KW-0238">DNA-binding</keyword>
<dbReference type="Proteomes" id="UP000198851">
    <property type="component" value="Unassembled WGS sequence"/>
</dbReference>